<dbReference type="Proteomes" id="UP001203338">
    <property type="component" value="Unassembled WGS sequence"/>
</dbReference>
<name>A0ABT0PBL5_9GAMM</name>
<accession>A0ABT0PBL5</accession>
<feature type="compositionally biased region" description="Basic residues" evidence="1">
    <location>
        <begin position="38"/>
        <end position="47"/>
    </location>
</feature>
<feature type="compositionally biased region" description="Polar residues" evidence="1">
    <location>
        <begin position="54"/>
        <end position="63"/>
    </location>
</feature>
<dbReference type="RefSeq" id="WP_249697438.1">
    <property type="nucleotide sequence ID" value="NZ_JAMFLX010000001.1"/>
</dbReference>
<organism evidence="2 3">
    <name type="scientific">Parendozoicomonas callyspongiae</name>
    <dbReference type="NCBI Taxonomy" id="2942213"/>
    <lineage>
        <taxon>Bacteria</taxon>
        <taxon>Pseudomonadati</taxon>
        <taxon>Pseudomonadota</taxon>
        <taxon>Gammaproteobacteria</taxon>
        <taxon>Oceanospirillales</taxon>
        <taxon>Endozoicomonadaceae</taxon>
        <taxon>Parendozoicomonas</taxon>
    </lineage>
</organism>
<evidence type="ECO:0000313" key="3">
    <source>
        <dbReference type="Proteomes" id="UP001203338"/>
    </source>
</evidence>
<comment type="caution">
    <text evidence="2">The sequence shown here is derived from an EMBL/GenBank/DDBJ whole genome shotgun (WGS) entry which is preliminary data.</text>
</comment>
<feature type="region of interest" description="Disordered" evidence="1">
    <location>
        <begin position="257"/>
        <end position="298"/>
    </location>
</feature>
<evidence type="ECO:0000256" key="1">
    <source>
        <dbReference type="SAM" id="MobiDB-lite"/>
    </source>
</evidence>
<sequence>MSQPTGGVTPPGPGNIPNPPPNNNDKNNFDPNTAAGRKNIRQHKQARKQIPAAQPNNNPTPRQNLKDRKPSALPGEAPLTSKLAPPEDDSTTLEEAKNQVKSVIDELWVRDQLEIITKIVDHPELAAALGCVIKVKLPNTTESVQVYPLTGKIGPHHLPRYLEPLKASAQKALDKKLKDMPDHQLYSAYVLHRSKVFELGKAEAHSKGKLFDWAEVFQPMLTGSITKEFSGGGVSFSLTRQEPDPKHADQLNDMRKALNSGKSKQNIMPQKKSKKKNNKPKKETPSTALNKPAIDLRINANRHEIENSRLTAAERQALNNPNPNPPLVPPAEGP</sequence>
<feature type="compositionally biased region" description="Low complexity" evidence="1">
    <location>
        <begin position="23"/>
        <end position="32"/>
    </location>
</feature>
<reference evidence="2 3" key="1">
    <citation type="submission" date="2022-05" db="EMBL/GenBank/DDBJ databases">
        <authorList>
            <person name="Park J.-S."/>
        </authorList>
    </citation>
    <scope>NUCLEOTIDE SEQUENCE [LARGE SCALE GENOMIC DNA]</scope>
    <source>
        <strain evidence="2 3">2012CJ34-2</strain>
    </source>
</reference>
<feature type="region of interest" description="Disordered" evidence="1">
    <location>
        <begin position="1"/>
        <end position="95"/>
    </location>
</feature>
<feature type="compositionally biased region" description="Pro residues" evidence="1">
    <location>
        <begin position="322"/>
        <end position="334"/>
    </location>
</feature>
<protein>
    <submittedName>
        <fullName evidence="2">Uncharacterized protein</fullName>
    </submittedName>
</protein>
<feature type="compositionally biased region" description="Pro residues" evidence="1">
    <location>
        <begin position="10"/>
        <end position="22"/>
    </location>
</feature>
<evidence type="ECO:0000313" key="2">
    <source>
        <dbReference type="EMBL" id="MCL6268606.1"/>
    </source>
</evidence>
<dbReference type="EMBL" id="JAMFLX010000001">
    <property type="protein sequence ID" value="MCL6268606.1"/>
    <property type="molecule type" value="Genomic_DNA"/>
</dbReference>
<feature type="region of interest" description="Disordered" evidence="1">
    <location>
        <begin position="314"/>
        <end position="334"/>
    </location>
</feature>
<keyword evidence="3" id="KW-1185">Reference proteome</keyword>
<proteinExistence type="predicted"/>
<gene>
    <name evidence="2" type="ORF">M3P05_01385</name>
</gene>